<proteinExistence type="predicted"/>
<keyword evidence="2" id="KW-1185">Reference proteome</keyword>
<comment type="caution">
    <text evidence="1">The sequence shown here is derived from an EMBL/GenBank/DDBJ whole genome shotgun (WGS) entry which is preliminary data.</text>
</comment>
<sequence>MGNQLSFSLTESELERQKVGVAMDMKVDPRGKADKIMLIAISTIYSIDFAAVLYMLWNIKYPPLKAKNPTIMTLVMIASIVWFVGDLQTNGHVPLANTPMTNCKAFGIWARPAISTVYVSGFDICSYTAGFKAAMFGFLGVTVLIGAISLWKVRSIKSSFNESREMIISYIIMVVALAFAIAVSYIGPKYTLDVRLRIIFTSLSHFLANILWWLIMGVPMYKCLFDRERYLKKWISKLRKDGLQKEYDIDSNTSTANSHRLSSSYNRNSTLLASNNGYKKDRHFYPMEESVYEDSDSIREDR</sequence>
<protein>
    <submittedName>
        <fullName evidence="1">Uncharacterized protein</fullName>
    </submittedName>
</protein>
<dbReference type="EMBL" id="JANBPG010000230">
    <property type="protein sequence ID" value="KAJ1898537.1"/>
    <property type="molecule type" value="Genomic_DNA"/>
</dbReference>
<organism evidence="1 2">
    <name type="scientific">Kickxella alabastrina</name>
    <dbReference type="NCBI Taxonomy" id="61397"/>
    <lineage>
        <taxon>Eukaryota</taxon>
        <taxon>Fungi</taxon>
        <taxon>Fungi incertae sedis</taxon>
        <taxon>Zoopagomycota</taxon>
        <taxon>Kickxellomycotina</taxon>
        <taxon>Kickxellomycetes</taxon>
        <taxon>Kickxellales</taxon>
        <taxon>Kickxellaceae</taxon>
        <taxon>Kickxella</taxon>
    </lineage>
</organism>
<reference evidence="1" key="1">
    <citation type="submission" date="2022-07" db="EMBL/GenBank/DDBJ databases">
        <title>Phylogenomic reconstructions and comparative analyses of Kickxellomycotina fungi.</title>
        <authorList>
            <person name="Reynolds N.K."/>
            <person name="Stajich J.E."/>
            <person name="Barry K."/>
            <person name="Grigoriev I.V."/>
            <person name="Crous P."/>
            <person name="Smith M.E."/>
        </authorList>
    </citation>
    <scope>NUCLEOTIDE SEQUENCE</scope>
    <source>
        <strain evidence="1">Benny 63K</strain>
    </source>
</reference>
<gene>
    <name evidence="1" type="ORF">LPJ66_002680</name>
</gene>
<evidence type="ECO:0000313" key="1">
    <source>
        <dbReference type="EMBL" id="KAJ1898537.1"/>
    </source>
</evidence>
<accession>A0ACC1IPT0</accession>
<dbReference type="Proteomes" id="UP001150581">
    <property type="component" value="Unassembled WGS sequence"/>
</dbReference>
<name>A0ACC1IPT0_9FUNG</name>
<evidence type="ECO:0000313" key="2">
    <source>
        <dbReference type="Proteomes" id="UP001150581"/>
    </source>
</evidence>